<dbReference type="InterPro" id="IPR001128">
    <property type="entry name" value="Cyt_P450"/>
</dbReference>
<dbReference type="InterPro" id="IPR036396">
    <property type="entry name" value="Cyt_P450_sf"/>
</dbReference>
<keyword evidence="2" id="KW-0349">Heme</keyword>
<dbReference type="PRINTS" id="PR00359">
    <property type="entry name" value="BP450"/>
</dbReference>
<dbReference type="GO" id="GO:0004497">
    <property type="term" value="F:monooxygenase activity"/>
    <property type="evidence" value="ECO:0007669"/>
    <property type="project" value="UniProtKB-KW"/>
</dbReference>
<dbReference type="CDD" id="cd20625">
    <property type="entry name" value="CYP164-like"/>
    <property type="match status" value="1"/>
</dbReference>
<dbReference type="InterPro" id="IPR002397">
    <property type="entry name" value="Cyt_P450_B"/>
</dbReference>
<evidence type="ECO:0000313" key="7">
    <source>
        <dbReference type="EMBL" id="EDM75417.1"/>
    </source>
</evidence>
<proteinExistence type="inferred from homology"/>
<keyword evidence="4" id="KW-0560">Oxidoreductase</keyword>
<dbReference type="Pfam" id="PF00067">
    <property type="entry name" value="p450"/>
    <property type="match status" value="1"/>
</dbReference>
<protein>
    <submittedName>
        <fullName evidence="7">Cytochrome P450</fullName>
    </submittedName>
</protein>
<dbReference type="GO" id="GO:0005506">
    <property type="term" value="F:iron ion binding"/>
    <property type="evidence" value="ECO:0007669"/>
    <property type="project" value="InterPro"/>
</dbReference>
<evidence type="ECO:0000256" key="5">
    <source>
        <dbReference type="ARBA" id="ARBA00023004"/>
    </source>
</evidence>
<name>A6GFD2_9BACT</name>
<dbReference type="RefSeq" id="WP_006975422.1">
    <property type="nucleotide sequence ID" value="NZ_ABCS01000092.1"/>
</dbReference>
<evidence type="ECO:0000256" key="1">
    <source>
        <dbReference type="ARBA" id="ARBA00010617"/>
    </source>
</evidence>
<accession>A6GFD2</accession>
<dbReference type="SUPFAM" id="SSF48264">
    <property type="entry name" value="Cytochrome P450"/>
    <property type="match status" value="1"/>
</dbReference>
<keyword evidence="5" id="KW-0408">Iron</keyword>
<dbReference type="eggNOG" id="COG2124">
    <property type="taxonomic scope" value="Bacteria"/>
</dbReference>
<evidence type="ECO:0000256" key="6">
    <source>
        <dbReference type="ARBA" id="ARBA00023033"/>
    </source>
</evidence>
<dbReference type="STRING" id="391625.PPSIR1_04253"/>
<dbReference type="OrthoDB" id="4511384at2"/>
<dbReference type="Proteomes" id="UP000005801">
    <property type="component" value="Unassembled WGS sequence"/>
</dbReference>
<evidence type="ECO:0000256" key="4">
    <source>
        <dbReference type="ARBA" id="ARBA00023002"/>
    </source>
</evidence>
<gene>
    <name evidence="7" type="ORF">PPSIR1_04253</name>
</gene>
<keyword evidence="8" id="KW-1185">Reference proteome</keyword>
<keyword evidence="6" id="KW-0503">Monooxygenase</keyword>
<dbReference type="AlphaFoldDB" id="A6GFD2"/>
<evidence type="ECO:0000313" key="8">
    <source>
        <dbReference type="Proteomes" id="UP000005801"/>
    </source>
</evidence>
<dbReference type="EMBL" id="ABCS01000092">
    <property type="protein sequence ID" value="EDM75417.1"/>
    <property type="molecule type" value="Genomic_DNA"/>
</dbReference>
<dbReference type="PANTHER" id="PTHR46696">
    <property type="entry name" value="P450, PUTATIVE (EUROFUNG)-RELATED"/>
    <property type="match status" value="1"/>
</dbReference>
<evidence type="ECO:0000256" key="2">
    <source>
        <dbReference type="ARBA" id="ARBA00022617"/>
    </source>
</evidence>
<sequence>MTSPELTHDLLGPELLASPQRLYHAIVTTTPVHFAPQTHGFVVAKWTDNMALLKDPGLSPALMTAALDMRAPEEAEQLAWIRKTVRMWMGHTVPEDHTRIRRLLHRYFTPSTVRGLEPTATAIADELLDAAEERGRFDLISEFAYPLPARVIAHMLGVPTERHEDIQRWSEGIVKVFTNRDMPGLLDAQASMREMVDYMKTIVDEHRASPREDIISVFVEAEKEEQISAEEILANCVLLLFAGHETTANLIANGTVALFDHPEQLERLRAEPELTANAVEEMLRWEGPAGSTMRMNGAAPRTVAGVEIPPHSLIVAGLGCANMDPDEFEDPLRFDVGRAKPKTLTFGMGAMFCLGAALARMEGRVAFERMLGRFPKLAPAEPPQWRLTSPLNRHCDRYELSVR</sequence>
<dbReference type="PANTHER" id="PTHR46696:SF1">
    <property type="entry name" value="CYTOCHROME P450 YJIB-RELATED"/>
    <property type="match status" value="1"/>
</dbReference>
<comment type="caution">
    <text evidence="7">The sequence shown here is derived from an EMBL/GenBank/DDBJ whole genome shotgun (WGS) entry which is preliminary data.</text>
</comment>
<dbReference type="GO" id="GO:0020037">
    <property type="term" value="F:heme binding"/>
    <property type="evidence" value="ECO:0007669"/>
    <property type="project" value="InterPro"/>
</dbReference>
<reference evidence="7 8" key="1">
    <citation type="submission" date="2007-06" db="EMBL/GenBank/DDBJ databases">
        <authorList>
            <person name="Shimkets L."/>
            <person name="Ferriera S."/>
            <person name="Johnson J."/>
            <person name="Kravitz S."/>
            <person name="Beeson K."/>
            <person name="Sutton G."/>
            <person name="Rogers Y.-H."/>
            <person name="Friedman R."/>
            <person name="Frazier M."/>
            <person name="Venter J.C."/>
        </authorList>
    </citation>
    <scope>NUCLEOTIDE SEQUENCE [LARGE SCALE GENOMIC DNA]</scope>
    <source>
        <strain evidence="7 8">SIR-1</strain>
    </source>
</reference>
<keyword evidence="3" id="KW-0479">Metal-binding</keyword>
<dbReference type="Gene3D" id="1.10.630.10">
    <property type="entry name" value="Cytochrome P450"/>
    <property type="match status" value="1"/>
</dbReference>
<organism evidence="7 8">
    <name type="scientific">Plesiocystis pacifica SIR-1</name>
    <dbReference type="NCBI Taxonomy" id="391625"/>
    <lineage>
        <taxon>Bacteria</taxon>
        <taxon>Pseudomonadati</taxon>
        <taxon>Myxococcota</taxon>
        <taxon>Polyangia</taxon>
        <taxon>Nannocystales</taxon>
        <taxon>Nannocystaceae</taxon>
        <taxon>Plesiocystis</taxon>
    </lineage>
</organism>
<dbReference type="FunFam" id="1.10.630.10:FF:000018">
    <property type="entry name" value="Cytochrome P450 monooxygenase"/>
    <property type="match status" value="1"/>
</dbReference>
<comment type="similarity">
    <text evidence="1">Belongs to the cytochrome P450 family.</text>
</comment>
<evidence type="ECO:0000256" key="3">
    <source>
        <dbReference type="ARBA" id="ARBA00022723"/>
    </source>
</evidence>
<dbReference type="GO" id="GO:0016705">
    <property type="term" value="F:oxidoreductase activity, acting on paired donors, with incorporation or reduction of molecular oxygen"/>
    <property type="evidence" value="ECO:0007669"/>
    <property type="project" value="InterPro"/>
</dbReference>